<gene>
    <name evidence="3" type="ORF">CHYS00102_LOCUS8115</name>
</gene>
<dbReference type="SUPFAM" id="SSF56436">
    <property type="entry name" value="C-type lectin-like"/>
    <property type="match status" value="1"/>
</dbReference>
<evidence type="ECO:0000256" key="1">
    <source>
        <dbReference type="SAM" id="MobiDB-lite"/>
    </source>
</evidence>
<dbReference type="EMBL" id="HBFR01011255">
    <property type="protein sequence ID" value="CAD8880928.1"/>
    <property type="molecule type" value="Transcribed_RNA"/>
</dbReference>
<accession>A0A7S1BB97</accession>
<dbReference type="AlphaFoldDB" id="A0A7S1BB97"/>
<feature type="compositionally biased region" description="Basic and acidic residues" evidence="1">
    <location>
        <begin position="17"/>
        <end position="29"/>
    </location>
</feature>
<evidence type="ECO:0000259" key="2">
    <source>
        <dbReference type="Pfam" id="PF03781"/>
    </source>
</evidence>
<dbReference type="InterPro" id="IPR042095">
    <property type="entry name" value="SUMF_sf"/>
</dbReference>
<reference evidence="3" key="1">
    <citation type="submission" date="2021-01" db="EMBL/GenBank/DDBJ databases">
        <authorList>
            <person name="Corre E."/>
            <person name="Pelletier E."/>
            <person name="Niang G."/>
            <person name="Scheremetjew M."/>
            <person name="Finn R."/>
            <person name="Kale V."/>
            <person name="Holt S."/>
            <person name="Cochrane G."/>
            <person name="Meng A."/>
            <person name="Brown T."/>
            <person name="Cohen L."/>
        </authorList>
    </citation>
    <scope>NUCLEOTIDE SEQUENCE</scope>
    <source>
        <strain evidence="3">308</strain>
    </source>
</reference>
<feature type="domain" description="Sulfatase-modifying factor enzyme-like" evidence="2">
    <location>
        <begin position="45"/>
        <end position="297"/>
    </location>
</feature>
<feature type="compositionally biased region" description="Basic and acidic residues" evidence="1">
    <location>
        <begin position="1"/>
        <end position="10"/>
    </location>
</feature>
<feature type="region of interest" description="Disordered" evidence="1">
    <location>
        <begin position="1"/>
        <end position="29"/>
    </location>
</feature>
<dbReference type="PANTHER" id="PTHR23150:SF19">
    <property type="entry name" value="FORMYLGLYCINE-GENERATING ENZYME"/>
    <property type="match status" value="1"/>
</dbReference>
<dbReference type="InterPro" id="IPR016187">
    <property type="entry name" value="CTDL_fold"/>
</dbReference>
<dbReference type="PANTHER" id="PTHR23150">
    <property type="entry name" value="SULFATASE MODIFYING FACTOR 1, 2"/>
    <property type="match status" value="1"/>
</dbReference>
<feature type="region of interest" description="Disordered" evidence="1">
    <location>
        <begin position="325"/>
        <end position="385"/>
    </location>
</feature>
<protein>
    <recommendedName>
        <fullName evidence="2">Sulfatase-modifying factor enzyme-like domain-containing protein</fullName>
    </recommendedName>
</protein>
<dbReference type="GO" id="GO:0120147">
    <property type="term" value="F:formylglycine-generating oxidase activity"/>
    <property type="evidence" value="ECO:0007669"/>
    <property type="project" value="TreeGrafter"/>
</dbReference>
<dbReference type="InterPro" id="IPR051043">
    <property type="entry name" value="Sulfatase_Mod_Factor_Kinase"/>
</dbReference>
<sequence length="385" mass="44421">MTNRRRTAEDKTEEELFAERHGKVPADGKPRPFGWFEKHVLDGGMTPPKKVTVWPFFLDEAPVTNKDFAIFVRSTYYETEAERFGWSFVLNSFLPEDYEKRVAESHGEGVHTDPEADSWVAVRGAYWRAPEGPGSSYKLRQNHPVVHVSFKDAAEYCTWVGKRLPGEREFEAAARGGNWGSKTRTLYPWGDDDSHETASKNMNYWQGDPFPWNNTAMDGWRGTSPVRTYPANQLGFYDMAGNVWEWQRGGKHKERIVRGGSYVDTLDGSINHAITLGSRSTVHGTTSSGNVGFRCAKAPKRRAEYEYVYHDEEVHGALHIDDHYDQKKHRAGPQEGWEDVWKDTEDEDDDDDDVEFEYKTDEEGHRMRRKKKKVKKRRMLTSDEL</sequence>
<feature type="compositionally biased region" description="Acidic residues" evidence="1">
    <location>
        <begin position="344"/>
        <end position="355"/>
    </location>
</feature>
<dbReference type="InterPro" id="IPR005532">
    <property type="entry name" value="SUMF_dom"/>
</dbReference>
<organism evidence="3">
    <name type="scientific">Corethron hystrix</name>
    <dbReference type="NCBI Taxonomy" id="216773"/>
    <lineage>
        <taxon>Eukaryota</taxon>
        <taxon>Sar</taxon>
        <taxon>Stramenopiles</taxon>
        <taxon>Ochrophyta</taxon>
        <taxon>Bacillariophyta</taxon>
        <taxon>Coscinodiscophyceae</taxon>
        <taxon>Corethrophycidae</taxon>
        <taxon>Corethrales</taxon>
        <taxon>Corethraceae</taxon>
        <taxon>Corethron</taxon>
    </lineage>
</organism>
<name>A0A7S1BB97_9STRA</name>
<feature type="compositionally biased region" description="Basic residues" evidence="1">
    <location>
        <begin position="366"/>
        <end position="379"/>
    </location>
</feature>
<feature type="compositionally biased region" description="Basic and acidic residues" evidence="1">
    <location>
        <begin position="356"/>
        <end position="365"/>
    </location>
</feature>
<evidence type="ECO:0000313" key="3">
    <source>
        <dbReference type="EMBL" id="CAD8880928.1"/>
    </source>
</evidence>
<proteinExistence type="predicted"/>
<dbReference type="Gene3D" id="3.90.1580.10">
    <property type="entry name" value="paralog of FGE (formylglycine-generating enzyme)"/>
    <property type="match status" value="1"/>
</dbReference>
<dbReference type="Pfam" id="PF03781">
    <property type="entry name" value="FGE-sulfatase"/>
    <property type="match status" value="1"/>
</dbReference>